<dbReference type="PIRSF" id="PIRSF000124">
    <property type="entry name" value="UDPglc_GDPman_dh"/>
    <property type="match status" value="1"/>
</dbReference>
<dbReference type="GO" id="GO:0051287">
    <property type="term" value="F:NAD binding"/>
    <property type="evidence" value="ECO:0007669"/>
    <property type="project" value="InterPro"/>
</dbReference>
<dbReference type="Pfam" id="PF00984">
    <property type="entry name" value="UDPG_MGDP_dh"/>
    <property type="match status" value="1"/>
</dbReference>
<dbReference type="SUPFAM" id="SSF51735">
    <property type="entry name" value="NAD(P)-binding Rossmann-fold domains"/>
    <property type="match status" value="1"/>
</dbReference>
<evidence type="ECO:0000256" key="3">
    <source>
        <dbReference type="ARBA" id="ARBA00023027"/>
    </source>
</evidence>
<evidence type="ECO:0000313" key="6">
    <source>
        <dbReference type="EMBL" id="KKR86067.1"/>
    </source>
</evidence>
<evidence type="ECO:0000256" key="1">
    <source>
        <dbReference type="ARBA" id="ARBA00006601"/>
    </source>
</evidence>
<dbReference type="InterPro" id="IPR008927">
    <property type="entry name" value="6-PGluconate_DH-like_C_sf"/>
</dbReference>
<dbReference type="Gene3D" id="3.40.50.720">
    <property type="entry name" value="NAD(P)-binding Rossmann-like Domain"/>
    <property type="match status" value="2"/>
</dbReference>
<dbReference type="PANTHER" id="PTHR43491">
    <property type="entry name" value="UDP-N-ACETYL-D-MANNOSAMINE DEHYDROGENASE"/>
    <property type="match status" value="1"/>
</dbReference>
<accession>A0A0G0XE87</accession>
<dbReference type="PANTHER" id="PTHR43491:SF2">
    <property type="entry name" value="UDP-N-ACETYL-D-MANNOSAMINE DEHYDROGENASE"/>
    <property type="match status" value="1"/>
</dbReference>
<dbReference type="InterPro" id="IPR017476">
    <property type="entry name" value="UDP-Glc/GDP-Man"/>
</dbReference>
<dbReference type="InterPro" id="IPR014026">
    <property type="entry name" value="UDP-Glc/GDP-Man_DH_dimer"/>
</dbReference>
<dbReference type="SMART" id="SM00984">
    <property type="entry name" value="UDPG_MGDP_dh_C"/>
    <property type="match status" value="1"/>
</dbReference>
<dbReference type="GO" id="GO:0016616">
    <property type="term" value="F:oxidoreductase activity, acting on the CH-OH group of donors, NAD or NADP as acceptor"/>
    <property type="evidence" value="ECO:0007669"/>
    <property type="project" value="InterPro"/>
</dbReference>
<dbReference type="InterPro" id="IPR036220">
    <property type="entry name" value="UDP-Glc/GDP-Man_DH_C_sf"/>
</dbReference>
<comment type="caution">
    <text evidence="6">The sequence shown here is derived from an EMBL/GenBank/DDBJ whole genome shotgun (WGS) entry which is preliminary data.</text>
</comment>
<name>A0A0G0XE87_9BACT</name>
<proteinExistence type="inferred from homology"/>
<keyword evidence="3" id="KW-0520">NAD</keyword>
<dbReference type="PIRSF" id="PIRSF500136">
    <property type="entry name" value="UDP_ManNAc_DH"/>
    <property type="match status" value="1"/>
</dbReference>
<dbReference type="PATRIC" id="fig|1618409.3.peg.829"/>
<keyword evidence="2" id="KW-0560">Oxidoreductase</keyword>
<dbReference type="Pfam" id="PF03721">
    <property type="entry name" value="UDPG_MGDP_dh_N"/>
    <property type="match status" value="1"/>
</dbReference>
<dbReference type="AlphaFoldDB" id="A0A0G0XE87"/>
<evidence type="ECO:0000313" key="7">
    <source>
        <dbReference type="Proteomes" id="UP000034854"/>
    </source>
</evidence>
<dbReference type="SUPFAM" id="SSF48179">
    <property type="entry name" value="6-phosphogluconate dehydrogenase C-terminal domain-like"/>
    <property type="match status" value="1"/>
</dbReference>
<dbReference type="GO" id="GO:0016628">
    <property type="term" value="F:oxidoreductase activity, acting on the CH-CH group of donors, NAD or NADP as acceptor"/>
    <property type="evidence" value="ECO:0007669"/>
    <property type="project" value="InterPro"/>
</dbReference>
<evidence type="ECO:0000256" key="2">
    <source>
        <dbReference type="ARBA" id="ARBA00023002"/>
    </source>
</evidence>
<dbReference type="NCBIfam" id="TIGR03026">
    <property type="entry name" value="NDP-sugDHase"/>
    <property type="match status" value="1"/>
</dbReference>
<sequence>MVQAKAKKINQLTATVVGVGRVGLPLALFLADKGYRVYGVDVDQDKVNLISSGKMPFLEDGGPALLKKHLNKSFFASGDFSHIKNSKIIILTLGTPVDENMNPSLVQIDKALEISKPYFTKGQLLILRSTVSPTTTGYVRSYLNDLKGIKVGINFFLAFCPERIAEGKSLKELAEIPQIVGGVDRASSRRAAEFFKNLKIEVNISDDISAELAKLFTNMYRYINFAIANEFMILAGNYHRDIYQIVDLVNRKYKRGGLAMPGLTGGPCLFKDGFFLIGDVPFADLIATSWKINESVPLFLIKKIRERAKLEGKKAVILGLAFKAEIDDIRESLAFKVKKALERERAKVFLHDPYVPGYQSDLNATLKNADLIFLATNHAMYKKLDIENIKKLVSKNCVICDVWNVFETNKIIFTVRSLHSRSPKDENTGLGDIFETKWRDIYLGLFSTKYFYQYRPKKLVLSLSKG</sequence>
<evidence type="ECO:0000256" key="4">
    <source>
        <dbReference type="PIRNR" id="PIRNR000124"/>
    </source>
</evidence>
<dbReference type="EMBL" id="LCAG01000022">
    <property type="protein sequence ID" value="KKR86067.1"/>
    <property type="molecule type" value="Genomic_DNA"/>
</dbReference>
<evidence type="ECO:0000259" key="5">
    <source>
        <dbReference type="SMART" id="SM00984"/>
    </source>
</evidence>
<organism evidence="6 7">
    <name type="scientific">Candidatus Curtissbacteria bacterium GW2011_GWA1_41_11</name>
    <dbReference type="NCBI Taxonomy" id="1618409"/>
    <lineage>
        <taxon>Bacteria</taxon>
        <taxon>Candidatus Curtissiibacteriota</taxon>
    </lineage>
</organism>
<dbReference type="Pfam" id="PF03720">
    <property type="entry name" value="UDPG_MGDP_dh_C"/>
    <property type="match status" value="1"/>
</dbReference>
<comment type="similarity">
    <text evidence="1 4">Belongs to the UDP-glucose/GDP-mannose dehydrogenase family.</text>
</comment>
<gene>
    <name evidence="6" type="ORF">UU34_C0022G0002</name>
</gene>
<dbReference type="GO" id="GO:0000271">
    <property type="term" value="P:polysaccharide biosynthetic process"/>
    <property type="evidence" value="ECO:0007669"/>
    <property type="project" value="InterPro"/>
</dbReference>
<dbReference type="InterPro" id="IPR001732">
    <property type="entry name" value="UDP-Glc/GDP-Man_DH_N"/>
</dbReference>
<protein>
    <submittedName>
        <fullName evidence="6">UDP-glucose/GDP-mannose dehydrogenase</fullName>
    </submittedName>
</protein>
<dbReference type="InterPro" id="IPR014027">
    <property type="entry name" value="UDP-Glc/GDP-Man_DH_C"/>
</dbReference>
<dbReference type="InterPro" id="IPR036291">
    <property type="entry name" value="NAD(P)-bd_dom_sf"/>
</dbReference>
<feature type="domain" description="UDP-glucose/GDP-mannose dehydrogenase C-terminal" evidence="5">
    <location>
        <begin position="316"/>
        <end position="408"/>
    </location>
</feature>
<dbReference type="InterPro" id="IPR028359">
    <property type="entry name" value="UDP_ManNAc/GlcNAc_DH"/>
</dbReference>
<dbReference type="Proteomes" id="UP000034854">
    <property type="component" value="Unassembled WGS sequence"/>
</dbReference>
<dbReference type="SUPFAM" id="SSF52413">
    <property type="entry name" value="UDP-glucose/GDP-mannose dehydrogenase C-terminal domain"/>
    <property type="match status" value="1"/>
</dbReference>
<reference evidence="6 7" key="1">
    <citation type="journal article" date="2015" name="Nature">
        <title>rRNA introns, odd ribosomes, and small enigmatic genomes across a large radiation of phyla.</title>
        <authorList>
            <person name="Brown C.T."/>
            <person name="Hug L.A."/>
            <person name="Thomas B.C."/>
            <person name="Sharon I."/>
            <person name="Castelle C.J."/>
            <person name="Singh A."/>
            <person name="Wilkins M.J."/>
            <person name="Williams K.H."/>
            <person name="Banfield J.F."/>
        </authorList>
    </citation>
    <scope>NUCLEOTIDE SEQUENCE [LARGE SCALE GENOMIC DNA]</scope>
</reference>